<gene>
    <name evidence="12" type="ORF">KC729_14800</name>
</gene>
<sequence>MDPCGVGAREAFVYTIDLSGKCALVTGVANKRSLAWGIARELADAGASLILTYQGERVRDYVEELAAEVPGTRLYECDVSRDDSLDAAFENIRKDTPRLDYFVHAIAFAQREDLGGKFFDTSREGFHVALDISSFSLLALTRRVVPMMPDGGSIVSLSYIAAQRAVPSYNVMGTAKAALEQMTRQLAMELGPQNVRVNCISAGPVSTLSARGVSGFTGMLGAHRERAPLQRNITHKEVGTTGLFLLSDLASGITGEVIFVDAGYHVLL</sequence>
<evidence type="ECO:0000256" key="9">
    <source>
        <dbReference type="PIRSR" id="PIRSR000094-1"/>
    </source>
</evidence>
<dbReference type="CDD" id="cd05372">
    <property type="entry name" value="ENR_SDR"/>
    <property type="match status" value="1"/>
</dbReference>
<feature type="binding site" evidence="11">
    <location>
        <begin position="205"/>
        <end position="209"/>
    </location>
    <ligand>
        <name>NAD(+)</name>
        <dbReference type="ChEBI" id="CHEBI:57540"/>
    </ligand>
</feature>
<keyword evidence="4" id="KW-0276">Fatty acid metabolism</keyword>
<feature type="binding site" evidence="11">
    <location>
        <position position="176"/>
    </location>
    <ligand>
        <name>NAD(+)</name>
        <dbReference type="ChEBI" id="CHEBI:57540"/>
    </ligand>
</feature>
<keyword evidence="6" id="KW-0443">Lipid metabolism</keyword>
<dbReference type="PRINTS" id="PR00081">
    <property type="entry name" value="GDHRDH"/>
</dbReference>
<evidence type="ECO:0000256" key="6">
    <source>
        <dbReference type="ARBA" id="ARBA00023098"/>
    </source>
</evidence>
<evidence type="ECO:0000313" key="13">
    <source>
        <dbReference type="Proteomes" id="UP000697710"/>
    </source>
</evidence>
<organism evidence="12 13">
    <name type="scientific">Eiseniibacteriota bacterium</name>
    <dbReference type="NCBI Taxonomy" id="2212470"/>
    <lineage>
        <taxon>Bacteria</taxon>
        <taxon>Candidatus Eiseniibacteriota</taxon>
    </lineage>
</organism>
<evidence type="ECO:0000256" key="8">
    <source>
        <dbReference type="PIRNR" id="PIRNR000094"/>
    </source>
</evidence>
<dbReference type="InterPro" id="IPR014358">
    <property type="entry name" value="Enoyl-ACP_Rdtase_NADH"/>
</dbReference>
<feature type="binding site" evidence="10">
    <location>
        <position position="109"/>
    </location>
    <ligand>
        <name>substrate</name>
    </ligand>
</feature>
<feature type="binding site" evidence="11">
    <location>
        <position position="54"/>
    </location>
    <ligand>
        <name>NAD(+)</name>
        <dbReference type="ChEBI" id="CHEBI:57540"/>
    </ligand>
</feature>
<feature type="active site" description="Proton acceptor" evidence="9">
    <location>
        <position position="169"/>
    </location>
</feature>
<dbReference type="PIRSF" id="PIRSF000094">
    <property type="entry name" value="Enoyl-ACP_rdct"/>
    <property type="match status" value="1"/>
</dbReference>
<accession>A0A956M191</accession>
<feature type="binding site" evidence="11">
    <location>
        <position position="106"/>
    </location>
    <ligand>
        <name>NAD(+)</name>
        <dbReference type="ChEBI" id="CHEBI:57540"/>
    </ligand>
</feature>
<dbReference type="PANTHER" id="PTHR43159">
    <property type="entry name" value="ENOYL-[ACYL-CARRIER-PROTEIN] REDUCTASE"/>
    <property type="match status" value="1"/>
</dbReference>
<comment type="caution">
    <text evidence="12">The sequence shown here is derived from an EMBL/GenBank/DDBJ whole genome shotgun (WGS) entry which is preliminary data.</text>
</comment>
<comment type="catalytic activity">
    <reaction evidence="8">
        <text>a 2,3-saturated acyl-[ACP] + NAD(+) = a (2E)-enoyl-[ACP] + NADH + H(+)</text>
        <dbReference type="Rhea" id="RHEA:10240"/>
        <dbReference type="Rhea" id="RHEA-COMP:9925"/>
        <dbReference type="Rhea" id="RHEA-COMP:9926"/>
        <dbReference type="ChEBI" id="CHEBI:15378"/>
        <dbReference type="ChEBI" id="CHEBI:57540"/>
        <dbReference type="ChEBI" id="CHEBI:57945"/>
        <dbReference type="ChEBI" id="CHEBI:78784"/>
        <dbReference type="ChEBI" id="CHEBI:78785"/>
        <dbReference type="EC" id="1.3.1.9"/>
    </reaction>
</comment>
<evidence type="ECO:0000256" key="10">
    <source>
        <dbReference type="PIRSR" id="PIRSR000094-2"/>
    </source>
</evidence>
<comment type="pathway">
    <text evidence="1">Lipid metabolism.</text>
</comment>
<evidence type="ECO:0000256" key="7">
    <source>
        <dbReference type="ARBA" id="ARBA00023160"/>
    </source>
</evidence>
<dbReference type="Gene3D" id="3.40.50.720">
    <property type="entry name" value="NAD(P)-binding Rossmann-like Domain"/>
    <property type="match status" value="1"/>
</dbReference>
<evidence type="ECO:0000256" key="4">
    <source>
        <dbReference type="ARBA" id="ARBA00022832"/>
    </source>
</evidence>
<evidence type="ECO:0000256" key="1">
    <source>
        <dbReference type="ARBA" id="ARBA00005189"/>
    </source>
</evidence>
<evidence type="ECO:0000256" key="3">
    <source>
        <dbReference type="ARBA" id="ARBA00022516"/>
    </source>
</evidence>
<feature type="active site" description="Proton acceptor" evidence="9">
    <location>
        <position position="159"/>
    </location>
</feature>
<dbReference type="Pfam" id="PF13561">
    <property type="entry name" value="adh_short_C2"/>
    <property type="match status" value="1"/>
</dbReference>
<protein>
    <recommendedName>
        <fullName evidence="8">Enoyl-[acyl-carrier-protein] reductase [NADH]</fullName>
        <ecNumber evidence="8">1.3.1.9</ecNumber>
    </recommendedName>
</protein>
<dbReference type="InterPro" id="IPR002347">
    <property type="entry name" value="SDR_fam"/>
</dbReference>
<keyword evidence="7 8" id="KW-0275">Fatty acid biosynthesis</keyword>
<dbReference type="GO" id="GO:0006633">
    <property type="term" value="P:fatty acid biosynthetic process"/>
    <property type="evidence" value="ECO:0007669"/>
    <property type="project" value="UniProtKB-KW"/>
</dbReference>
<reference evidence="12" key="1">
    <citation type="submission" date="2020-04" db="EMBL/GenBank/DDBJ databases">
        <authorList>
            <person name="Zhang T."/>
        </authorList>
    </citation>
    <scope>NUCLEOTIDE SEQUENCE</scope>
    <source>
        <strain evidence="12">HKST-UBA01</strain>
    </source>
</reference>
<dbReference type="SUPFAM" id="SSF51735">
    <property type="entry name" value="NAD(P)-binding Rossmann-fold domains"/>
    <property type="match status" value="1"/>
</dbReference>
<dbReference type="Gene3D" id="1.10.8.400">
    <property type="entry name" value="Enoyl acyl carrier protein reductase"/>
    <property type="match status" value="1"/>
</dbReference>
<evidence type="ECO:0000256" key="5">
    <source>
        <dbReference type="ARBA" id="ARBA00023002"/>
    </source>
</evidence>
<name>A0A956M191_UNCEI</name>
<keyword evidence="8 11" id="KW-0520">NAD</keyword>
<feature type="binding site" evidence="11">
    <location>
        <position position="27"/>
    </location>
    <ligand>
        <name>NAD(+)</name>
        <dbReference type="ChEBI" id="CHEBI:57540"/>
    </ligand>
</feature>
<keyword evidence="5 8" id="KW-0560">Oxidoreductase</keyword>
<proteinExistence type="inferred from homology"/>
<dbReference type="Proteomes" id="UP000697710">
    <property type="component" value="Unassembled WGS sequence"/>
</dbReference>
<evidence type="ECO:0000313" key="12">
    <source>
        <dbReference type="EMBL" id="MCA9728958.1"/>
    </source>
</evidence>
<feature type="binding site" evidence="11">
    <location>
        <begin position="78"/>
        <end position="79"/>
    </location>
    <ligand>
        <name>NAD(+)</name>
        <dbReference type="ChEBI" id="CHEBI:57540"/>
    </ligand>
</feature>
<reference evidence="12" key="2">
    <citation type="journal article" date="2021" name="Microbiome">
        <title>Successional dynamics and alternative stable states in a saline activated sludge microbial community over 9 years.</title>
        <authorList>
            <person name="Wang Y."/>
            <person name="Ye J."/>
            <person name="Ju F."/>
            <person name="Liu L."/>
            <person name="Boyd J.A."/>
            <person name="Deng Y."/>
            <person name="Parks D.H."/>
            <person name="Jiang X."/>
            <person name="Yin X."/>
            <person name="Woodcroft B.J."/>
            <person name="Tyson G.W."/>
            <person name="Hugenholtz P."/>
            <person name="Polz M.F."/>
            <person name="Zhang T."/>
        </authorList>
    </citation>
    <scope>NUCLEOTIDE SEQUENCE</scope>
    <source>
        <strain evidence="12">HKST-UBA01</strain>
    </source>
</reference>
<dbReference type="GO" id="GO:0004318">
    <property type="term" value="F:enoyl-[acyl-carrier-protein] reductase (NADH) activity"/>
    <property type="evidence" value="ECO:0007669"/>
    <property type="project" value="UniProtKB-EC"/>
</dbReference>
<dbReference type="EMBL" id="JAGQHR010000527">
    <property type="protein sequence ID" value="MCA9728958.1"/>
    <property type="molecule type" value="Genomic_DNA"/>
</dbReference>
<keyword evidence="3 8" id="KW-0444">Lipid biosynthesis</keyword>
<comment type="similarity">
    <text evidence="2 8">Belongs to the short-chain dehydrogenases/reductases (SDR) family. FabI subfamily.</text>
</comment>
<dbReference type="PANTHER" id="PTHR43159:SF2">
    <property type="entry name" value="ENOYL-[ACYL-CARRIER-PROTEIN] REDUCTASE [NADH], CHLOROPLASTIC"/>
    <property type="match status" value="1"/>
</dbReference>
<evidence type="ECO:0000256" key="2">
    <source>
        <dbReference type="ARBA" id="ARBA00009233"/>
    </source>
</evidence>
<evidence type="ECO:0000256" key="11">
    <source>
        <dbReference type="PIRSR" id="PIRSR000094-3"/>
    </source>
</evidence>
<dbReference type="AlphaFoldDB" id="A0A956M191"/>
<dbReference type="InterPro" id="IPR036291">
    <property type="entry name" value="NAD(P)-bd_dom_sf"/>
</dbReference>
<dbReference type="EC" id="1.3.1.9" evidence="8"/>